<name>A0A369KB68_9BACT</name>
<accession>A0A369KB68</accession>
<dbReference type="EMBL" id="QQBG01000028">
    <property type="protein sequence ID" value="RDB31158.1"/>
    <property type="molecule type" value="Genomic_DNA"/>
</dbReference>
<dbReference type="OrthoDB" id="9820163at2"/>
<dbReference type="Proteomes" id="UP000253816">
    <property type="component" value="Unassembled WGS sequence"/>
</dbReference>
<proteinExistence type="predicted"/>
<sequence length="497" mass="57399">MLKEVGATTKQLVLELGKSLVASFKTKKKASVLILPMGEKVDLLCLSEKSRLLFSFERGKLHIIEPNKQLMGPLAEKGLKTWLSWLEEEFDLSLIGGGPDQMVIVRGLHLELIQRFAIHQVLPFKLEQYLPMPLAEMHIGYLIQKRDVSGSWATIHICSHAQLEEFLISCSDLCGHKLDLFYPQSLLLFQALQQERPEETFVFLHRMDKYSISFLAHQGKLLAVKAMKDDQGDLQTLIKHFEKLAGELDQDRVSLIILEKRDNFVLSNFWKVEQLNRSIYDYFFLGLSAVQDPELSSSSVNLLSKVDPDSLNRLDKNWMRTVLSMFLCFSCTILALAFFVTSKQRTNAMHLYKTLQDKMEMHAIEELDRPPSSLQEAYQNVFSLIRKGEEYHFETNFFSYPSLERLAAWICLETYPQNDFKQKPFVRLTKFSYSVEDRSRPVFSFSFVGKSERDLELFRKQVVANFPAKYFSSIAWDMNQLDGSCDCLLMNQADDVL</sequence>
<evidence type="ECO:0000313" key="3">
    <source>
        <dbReference type="Proteomes" id="UP000253816"/>
    </source>
</evidence>
<gene>
    <name evidence="2" type="ORF">HAT2_00740</name>
</gene>
<dbReference type="SUPFAM" id="SSF53067">
    <property type="entry name" value="Actin-like ATPase domain"/>
    <property type="match status" value="1"/>
</dbReference>
<evidence type="ECO:0000313" key="2">
    <source>
        <dbReference type="EMBL" id="RDB31158.1"/>
    </source>
</evidence>
<comment type="caution">
    <text evidence="2">The sequence shown here is derived from an EMBL/GenBank/DDBJ whole genome shotgun (WGS) entry which is preliminary data.</text>
</comment>
<keyword evidence="1" id="KW-0472">Membrane</keyword>
<feature type="transmembrane region" description="Helical" evidence="1">
    <location>
        <begin position="318"/>
        <end position="340"/>
    </location>
</feature>
<dbReference type="AlphaFoldDB" id="A0A369KB68"/>
<protein>
    <submittedName>
        <fullName evidence="2">Uncharacterized protein</fullName>
    </submittedName>
</protein>
<reference evidence="2 3" key="1">
    <citation type="submission" date="2018-07" db="EMBL/GenBank/DDBJ databases">
        <title>Comparative genomics of the Candidatus Parilichlamydiaceae reveals evidence of convergent evolution and genome reduction in the phylum Chlamydiae.</title>
        <authorList>
            <person name="Taylor-Brown A."/>
            <person name="Polkinghorne A."/>
        </authorList>
    </citation>
    <scope>NUCLEOTIDE SEQUENCE [LARGE SCALE GENOMIC DNA]</scope>
    <source>
        <strain evidence="2 3">Hat2</strain>
    </source>
</reference>
<keyword evidence="1" id="KW-0812">Transmembrane</keyword>
<dbReference type="RefSeq" id="WP_114544659.1">
    <property type="nucleotide sequence ID" value="NZ_QQBG01000028.1"/>
</dbReference>
<keyword evidence="1" id="KW-1133">Transmembrane helix</keyword>
<organism evidence="2 3">
    <name type="scientific">Candidatus Similichlamydia laticola</name>
    <dbReference type="NCBI Taxonomy" id="2170265"/>
    <lineage>
        <taxon>Bacteria</taxon>
        <taxon>Pseudomonadati</taxon>
        <taxon>Chlamydiota</taxon>
        <taxon>Chlamydiia</taxon>
        <taxon>Parachlamydiales</taxon>
        <taxon>Candidatus Parilichlamydiaceae</taxon>
        <taxon>Candidatus Similichlamydia</taxon>
    </lineage>
</organism>
<dbReference type="InterPro" id="IPR043129">
    <property type="entry name" value="ATPase_NBD"/>
</dbReference>
<keyword evidence="3" id="KW-1185">Reference proteome</keyword>
<evidence type="ECO:0000256" key="1">
    <source>
        <dbReference type="SAM" id="Phobius"/>
    </source>
</evidence>
<dbReference type="Gene3D" id="3.30.420.380">
    <property type="match status" value="1"/>
</dbReference>